<gene>
    <name evidence="6" type="ORF">LTWDN19_08740</name>
    <name evidence="7" type="ORF">PSR33_08355</name>
</gene>
<dbReference type="PANTHER" id="PTHR37306">
    <property type="entry name" value="COLICIN V PRODUCTION PROTEIN"/>
    <property type="match status" value="1"/>
</dbReference>
<evidence type="ECO:0000256" key="1">
    <source>
        <dbReference type="ARBA" id="ARBA00004141"/>
    </source>
</evidence>
<keyword evidence="8" id="KW-1185">Reference proteome</keyword>
<proteinExistence type="predicted"/>
<dbReference type="GO" id="GO:0016020">
    <property type="term" value="C:membrane"/>
    <property type="evidence" value="ECO:0007669"/>
    <property type="project" value="UniProtKB-SubCell"/>
</dbReference>
<evidence type="ECO:0000256" key="4">
    <source>
        <dbReference type="ARBA" id="ARBA00023136"/>
    </source>
</evidence>
<keyword evidence="2 5" id="KW-0812">Transmembrane</keyword>
<dbReference type="InterPro" id="IPR003825">
    <property type="entry name" value="Colicin-V_CvpA"/>
</dbReference>
<keyword evidence="7" id="KW-0614">Plasmid</keyword>
<evidence type="ECO:0000313" key="8">
    <source>
        <dbReference type="Proteomes" id="UP000825100"/>
    </source>
</evidence>
<protein>
    <submittedName>
        <fullName evidence="6">Colicin V biosynthesis protein</fullName>
    </submittedName>
    <submittedName>
        <fullName evidence="7">CvpA family protein</fullName>
    </submittedName>
</protein>
<feature type="transmembrane region" description="Helical" evidence="5">
    <location>
        <begin position="23"/>
        <end position="43"/>
    </location>
</feature>
<dbReference type="RefSeq" id="WP_004265024.1">
    <property type="nucleotide sequence ID" value="NZ_AP024685.1"/>
</dbReference>
<comment type="subcellular location">
    <subcellularLocation>
        <location evidence="1">Membrane</location>
        <topology evidence="1">Multi-pass membrane protein</topology>
    </subcellularLocation>
</comment>
<dbReference type="EMBL" id="AP024685">
    <property type="protein sequence ID" value="BCX30307.1"/>
    <property type="molecule type" value="Genomic_DNA"/>
</dbReference>
<dbReference type="PANTHER" id="PTHR37306:SF1">
    <property type="entry name" value="COLICIN V PRODUCTION PROTEIN"/>
    <property type="match status" value="1"/>
</dbReference>
<accession>A0A0B2XLQ0</accession>
<reference evidence="7" key="2">
    <citation type="submission" date="2023-02" db="EMBL/GenBank/DDBJ databases">
        <title>Complete genome sequence of Lactobacillus curvatus CACC879 isolated from Pig feces.</title>
        <authorList>
            <person name="Park S."/>
            <person name="Park M.A."/>
            <person name="Kim D.-H."/>
            <person name="Kim Y."/>
        </authorList>
    </citation>
    <scope>NUCLEOTIDE SEQUENCE</scope>
    <source>
        <strain evidence="7">Curvatus</strain>
        <plasmid evidence="7">p1_CACC879</plasmid>
    </source>
</reference>
<evidence type="ECO:0000256" key="3">
    <source>
        <dbReference type="ARBA" id="ARBA00022989"/>
    </source>
</evidence>
<name>A0A0B2XLQ0_LATCU</name>
<evidence type="ECO:0000313" key="7">
    <source>
        <dbReference type="EMBL" id="WDC93126.1"/>
    </source>
</evidence>
<evidence type="ECO:0000256" key="5">
    <source>
        <dbReference type="SAM" id="Phobius"/>
    </source>
</evidence>
<keyword evidence="3 5" id="KW-1133">Transmembrane helix</keyword>
<dbReference type="GeneID" id="49611684"/>
<feature type="transmembrane region" description="Helical" evidence="5">
    <location>
        <begin position="79"/>
        <end position="103"/>
    </location>
</feature>
<keyword evidence="4 5" id="KW-0472">Membrane</keyword>
<organism evidence="7 9">
    <name type="scientific">Latilactobacillus curvatus</name>
    <name type="common">Lactobacillus curvatus</name>
    <dbReference type="NCBI Taxonomy" id="28038"/>
    <lineage>
        <taxon>Bacteria</taxon>
        <taxon>Bacillati</taxon>
        <taxon>Bacillota</taxon>
        <taxon>Bacilli</taxon>
        <taxon>Lactobacillales</taxon>
        <taxon>Lactobacillaceae</taxon>
        <taxon>Latilactobacillus</taxon>
    </lineage>
</organism>
<geneLocation type="plasmid" evidence="7 9">
    <name>p1_CACC879</name>
</geneLocation>
<dbReference type="AlphaFoldDB" id="A0A0B2XLQ0"/>
<dbReference type="Proteomes" id="UP001215533">
    <property type="component" value="Plasmid p1_CACC879"/>
</dbReference>
<dbReference type="Proteomes" id="UP000825100">
    <property type="component" value="Chromosome"/>
</dbReference>
<evidence type="ECO:0000256" key="2">
    <source>
        <dbReference type="ARBA" id="ARBA00022692"/>
    </source>
</evidence>
<dbReference type="GO" id="GO:0009403">
    <property type="term" value="P:toxin biosynthetic process"/>
    <property type="evidence" value="ECO:0007669"/>
    <property type="project" value="InterPro"/>
</dbReference>
<reference evidence="6 8" key="1">
    <citation type="submission" date="2021-05" db="EMBL/GenBank/DDBJ databases">
        <title>Complete Genome Sequence of Latilactobacillus sp. Strain WDN19, a High D-Aspartate-producing Lactic Acid Bacterium Isolated from a Japanese Pickle.</title>
        <authorList>
            <person name="Kajitani K."/>
            <person name="Takahashi S."/>
        </authorList>
    </citation>
    <scope>NUCLEOTIDE SEQUENCE [LARGE SCALE GENOMIC DNA]</scope>
    <source>
        <strain evidence="6 8">WDN19</strain>
    </source>
</reference>
<sequence>MLSLIIILMLLYAIYTGVRRGFIMQAVYTIGYFIVFWIAKAMSQTLGPKLSLMVPYPSATEDSYFAFFQKSIGLSLDDAFYIGVAFVLVMFIGGLLVRFIGLLLNSLTYMPGLKQFNKAAGGLLSFLVVYVGLFLLLYVLALVPVDGLQKTLENSTVARVIVLHTPVLTSQVTSWWIAG</sequence>
<evidence type="ECO:0000313" key="6">
    <source>
        <dbReference type="EMBL" id="BCX30307.1"/>
    </source>
</evidence>
<feature type="transmembrane region" description="Helical" evidence="5">
    <location>
        <begin position="123"/>
        <end position="145"/>
    </location>
</feature>
<dbReference type="Pfam" id="PF02674">
    <property type="entry name" value="Colicin_V"/>
    <property type="match status" value="1"/>
</dbReference>
<evidence type="ECO:0000313" key="9">
    <source>
        <dbReference type="Proteomes" id="UP001215533"/>
    </source>
</evidence>
<dbReference type="EMBL" id="CP117684">
    <property type="protein sequence ID" value="WDC93126.1"/>
    <property type="molecule type" value="Genomic_DNA"/>
</dbReference>